<dbReference type="InterPro" id="IPR020904">
    <property type="entry name" value="Sc_DH/Rdtase_CS"/>
</dbReference>
<evidence type="ECO:0000256" key="7">
    <source>
        <dbReference type="ARBA" id="ARBA00044271"/>
    </source>
</evidence>
<evidence type="ECO:0000256" key="4">
    <source>
        <dbReference type="ARBA" id="ARBA00044050"/>
    </source>
</evidence>
<dbReference type="Gene3D" id="3.40.50.720">
    <property type="entry name" value="NAD(P)-binding Rossmann-like Domain"/>
    <property type="match status" value="1"/>
</dbReference>
<dbReference type="Proteomes" id="UP000584867">
    <property type="component" value="Unassembled WGS sequence"/>
</dbReference>
<comment type="caution">
    <text evidence="12">The sequence shown here is derived from an EMBL/GenBank/DDBJ whole genome shotgun (WGS) entry which is preliminary data.</text>
</comment>
<dbReference type="PANTHER" id="PTHR43086:SF3">
    <property type="entry name" value="NADP-DEPENDENT 3-HYDROXY ACID DEHYDROGENASE YDFG"/>
    <property type="match status" value="1"/>
</dbReference>
<name>A0A7W7ZTD0_9BACT</name>
<evidence type="ECO:0000256" key="2">
    <source>
        <dbReference type="ARBA" id="ARBA00023002"/>
    </source>
</evidence>
<dbReference type="Pfam" id="PF00106">
    <property type="entry name" value="adh_short"/>
    <property type="match status" value="1"/>
</dbReference>
<evidence type="ECO:0000256" key="10">
    <source>
        <dbReference type="ARBA" id="ARBA00047274"/>
    </source>
</evidence>
<keyword evidence="2" id="KW-0560">Oxidoreductase</keyword>
<dbReference type="InterPro" id="IPR002347">
    <property type="entry name" value="SDR_fam"/>
</dbReference>
<dbReference type="EC" id="1.1.1.381" evidence="5"/>
<gene>
    <name evidence="12" type="ORF">HDF15_004169</name>
</gene>
<sequence>MSSKLGTAVVTGASSGIGAVYADRLGARGYDLLLVARRVERLEKLAADLRSKHGVHVEVVGADLGKASDLEQFADRLRGDEHVTLLVNNAGLAYMTPSADLSAARAQEQINVNVTALVQLSLAVLPRFVAKNAGTLINISSVLSIFAMPLSTTYSGTKAFVTLFTQGLQQEVKDTNIRIQAVLPASTATEIWDVAGIGGHGVLDPATVMSTEVCVDAALAGLDAGELITLPSLEDGALWSHLEQARLAIPAAVNTRIPASRYTSRA</sequence>
<comment type="catalytic activity">
    <reaction evidence="10">
        <text>3-hydroxypropanoate + NADP(+) = 3-oxopropanoate + NADPH + H(+)</text>
        <dbReference type="Rhea" id="RHEA:26438"/>
        <dbReference type="ChEBI" id="CHEBI:15378"/>
        <dbReference type="ChEBI" id="CHEBI:16510"/>
        <dbReference type="ChEBI" id="CHEBI:33190"/>
        <dbReference type="ChEBI" id="CHEBI:57783"/>
        <dbReference type="ChEBI" id="CHEBI:58349"/>
        <dbReference type="EC" id="1.1.1.298"/>
    </reaction>
</comment>
<proteinExistence type="inferred from homology"/>
<evidence type="ECO:0000256" key="6">
    <source>
        <dbReference type="ARBA" id="ARBA00044065"/>
    </source>
</evidence>
<comment type="function">
    <text evidence="9">NADP-dependent dehydrogenase with broad substrate specificity acting on 3-hydroxy acids. Catalyzes the NADP-dependent oxidation of L-allo-threonine to L-2-amino-3-keto-butyrate, which is spontaneously decarboxylated into aminoacetone. Also acts on D-threonine, L-serine, D-serine, D-3-hydroxyisobutyrate, L-3-hydroxyisobutyrate, D-glycerate and L-glycerate. Able to catalyze the reduction of the malonic semialdehyde to 3-hydroxypropionic acid. YdfG is apparently supplementing RutE, the presumed malonic semialdehyde reductase involved in pyrimidine degradation since both are able to detoxify malonic semialdehyde.</text>
</comment>
<evidence type="ECO:0000256" key="5">
    <source>
        <dbReference type="ARBA" id="ARBA00044059"/>
    </source>
</evidence>
<dbReference type="PIRSF" id="PIRSF000126">
    <property type="entry name" value="11-beta-HSD1"/>
    <property type="match status" value="1"/>
</dbReference>
<dbReference type="PANTHER" id="PTHR43086">
    <property type="entry name" value="VERY-LONG-CHAIN 3-OXOOACYL-COA REDUCTASE"/>
    <property type="match status" value="1"/>
</dbReference>
<evidence type="ECO:0000256" key="8">
    <source>
        <dbReference type="ARBA" id="ARBA00044349"/>
    </source>
</evidence>
<protein>
    <recommendedName>
        <fullName evidence="6">NADP-dependent 3-hydroxy acid dehydrogenase YdfG</fullName>
        <ecNumber evidence="4">1.1.1.298</ecNumber>
        <ecNumber evidence="5">1.1.1.381</ecNumber>
    </recommendedName>
    <alternativeName>
        <fullName evidence="8">L-allo-threonine dehydrogenase</fullName>
    </alternativeName>
    <alternativeName>
        <fullName evidence="7">Malonic semialdehyde reductase</fullName>
    </alternativeName>
</protein>
<dbReference type="RefSeq" id="WP_184258804.1">
    <property type="nucleotide sequence ID" value="NZ_JACHIO010000020.1"/>
</dbReference>
<reference evidence="12 13" key="1">
    <citation type="submission" date="2020-08" db="EMBL/GenBank/DDBJ databases">
        <title>Genomic Encyclopedia of Type Strains, Phase IV (KMG-V): Genome sequencing to study the core and pangenomes of soil and plant-associated prokaryotes.</title>
        <authorList>
            <person name="Whitman W."/>
        </authorList>
    </citation>
    <scope>NUCLEOTIDE SEQUENCE [LARGE SCALE GENOMIC DNA]</scope>
    <source>
        <strain evidence="12 13">X5P3</strain>
    </source>
</reference>
<evidence type="ECO:0000313" key="12">
    <source>
        <dbReference type="EMBL" id="MBB5065799.1"/>
    </source>
</evidence>
<dbReference type="PRINTS" id="PR00080">
    <property type="entry name" value="SDRFAMILY"/>
</dbReference>
<dbReference type="EMBL" id="JACHIO010000020">
    <property type="protein sequence ID" value="MBB5065799.1"/>
    <property type="molecule type" value="Genomic_DNA"/>
</dbReference>
<dbReference type="SUPFAM" id="SSF51735">
    <property type="entry name" value="NAD(P)-binding Rossmann-fold domains"/>
    <property type="match status" value="1"/>
</dbReference>
<dbReference type="InterPro" id="IPR036291">
    <property type="entry name" value="NAD(P)-bd_dom_sf"/>
</dbReference>
<evidence type="ECO:0000256" key="9">
    <source>
        <dbReference type="ARBA" id="ARBA00045650"/>
    </source>
</evidence>
<comment type="similarity">
    <text evidence="1 11">Belongs to the short-chain dehydrogenases/reductases (SDR) family.</text>
</comment>
<evidence type="ECO:0000256" key="1">
    <source>
        <dbReference type="ARBA" id="ARBA00006484"/>
    </source>
</evidence>
<evidence type="ECO:0000313" key="13">
    <source>
        <dbReference type="Proteomes" id="UP000584867"/>
    </source>
</evidence>
<evidence type="ECO:0000256" key="11">
    <source>
        <dbReference type="RuleBase" id="RU000363"/>
    </source>
</evidence>
<dbReference type="PRINTS" id="PR00081">
    <property type="entry name" value="GDHRDH"/>
</dbReference>
<dbReference type="PROSITE" id="PS00061">
    <property type="entry name" value="ADH_SHORT"/>
    <property type="match status" value="1"/>
</dbReference>
<dbReference type="AlphaFoldDB" id="A0A7W7ZTD0"/>
<dbReference type="EC" id="1.1.1.298" evidence="4"/>
<organism evidence="12 13">
    <name type="scientific">Granulicella mallensis</name>
    <dbReference type="NCBI Taxonomy" id="940614"/>
    <lineage>
        <taxon>Bacteria</taxon>
        <taxon>Pseudomonadati</taxon>
        <taxon>Acidobacteriota</taxon>
        <taxon>Terriglobia</taxon>
        <taxon>Terriglobales</taxon>
        <taxon>Acidobacteriaceae</taxon>
        <taxon>Granulicella</taxon>
    </lineage>
</organism>
<accession>A0A7W7ZTD0</accession>
<comment type="catalytic activity">
    <reaction evidence="3">
        <text>L-allo-threonine + NADP(+) = aminoacetone + CO2 + NADPH</text>
        <dbReference type="Rhea" id="RHEA:43524"/>
        <dbReference type="ChEBI" id="CHEBI:16526"/>
        <dbReference type="ChEBI" id="CHEBI:57783"/>
        <dbReference type="ChEBI" id="CHEBI:58320"/>
        <dbReference type="ChEBI" id="CHEBI:58349"/>
        <dbReference type="ChEBI" id="CHEBI:58585"/>
        <dbReference type="EC" id="1.1.1.381"/>
    </reaction>
</comment>
<evidence type="ECO:0000256" key="3">
    <source>
        <dbReference type="ARBA" id="ARBA00043812"/>
    </source>
</evidence>
<dbReference type="GO" id="GO:0035527">
    <property type="term" value="F:3-hydroxypropionate dehydrogenase (NADP+) activity"/>
    <property type="evidence" value="ECO:0007669"/>
    <property type="project" value="UniProtKB-EC"/>
</dbReference>